<proteinExistence type="inferred from homology"/>
<dbReference type="GO" id="GO:0016740">
    <property type="term" value="F:transferase activity"/>
    <property type="evidence" value="ECO:0007669"/>
    <property type="project" value="UniProtKB-KW"/>
</dbReference>
<dbReference type="RefSeq" id="WP_377342561.1">
    <property type="nucleotide sequence ID" value="NZ_JBHLUE010000020.1"/>
</dbReference>
<dbReference type="Gene3D" id="3.40.50.2000">
    <property type="entry name" value="Glycogen Phosphorylase B"/>
    <property type="match status" value="1"/>
</dbReference>
<evidence type="ECO:0000256" key="2">
    <source>
        <dbReference type="ARBA" id="ARBA00022676"/>
    </source>
</evidence>
<keyword evidence="7" id="KW-1185">Reference proteome</keyword>
<feature type="domain" description="Diacylglycerol glucosyltransferase N-terminal" evidence="5">
    <location>
        <begin position="113"/>
        <end position="173"/>
    </location>
</feature>
<evidence type="ECO:0000256" key="3">
    <source>
        <dbReference type="ARBA" id="ARBA00022679"/>
    </source>
</evidence>
<sequence length="488" mass="49624">MRTFGCGEPPGRVVIISASAGAGHDGASRELARRLRGYGLATDQLDLADLFPLGIGRLLQGTYQGMVSRLPWCYGFLFALGGAFPGAGASTRALLRPVRPRTLRALPADTRAVVSTYPVVSQVLGPLRRSGALPVPVITYLTDFAVNPIWISPGVDVHCAAHRATAEQARALGAGGIQVAGRLVGPGFRPGGPDERRRARERFGLPASGRLALLVAGSWGVGAVSRTAVEIARTGLATPVVVCGRNAVLAGRLRRAGLRHVLDWVDDMPELLRAADVLVENAGGLTSLEAMASGVPIATYRPIPGHGRANAAVMDRVGVVTWVRRRGDLGRVLTDLADGPRGCRQRAAGLALFRSDPAAAIASASVGPARAGGDAVPGGGRARGGSVAAGGEAEPGGGPARGGSAPAGAGGPVRVAGALAAGVPSPAGPAGRRGRGSSAGRVERRHGVGRRRRRTGAALVAAAVCLLAWRGYARNQPAGAGTVAAATR</sequence>
<reference evidence="6 7" key="1">
    <citation type="submission" date="2024-09" db="EMBL/GenBank/DDBJ databases">
        <authorList>
            <person name="Sun Q."/>
            <person name="Mori K."/>
        </authorList>
    </citation>
    <scope>NUCLEOTIDE SEQUENCE [LARGE SCALE GENOMIC DNA]</scope>
    <source>
        <strain evidence="6 7">TBRC 2205</strain>
    </source>
</reference>
<feature type="compositionally biased region" description="Low complexity" evidence="4">
    <location>
        <begin position="364"/>
        <end position="374"/>
    </location>
</feature>
<feature type="compositionally biased region" description="Low complexity" evidence="4">
    <location>
        <begin position="402"/>
        <end position="440"/>
    </location>
</feature>
<comment type="similarity">
    <text evidence="1">Belongs to the glycosyltransferase 28 family.</text>
</comment>
<evidence type="ECO:0000259" key="5">
    <source>
        <dbReference type="Pfam" id="PF06925"/>
    </source>
</evidence>
<feature type="region of interest" description="Disordered" evidence="4">
    <location>
        <begin position="364"/>
        <end position="454"/>
    </location>
</feature>
<evidence type="ECO:0000256" key="1">
    <source>
        <dbReference type="ARBA" id="ARBA00006962"/>
    </source>
</evidence>
<keyword evidence="2" id="KW-0328">Glycosyltransferase</keyword>
<dbReference type="InterPro" id="IPR050519">
    <property type="entry name" value="Glycosyltransf_28_UgtP"/>
</dbReference>
<protein>
    <submittedName>
        <fullName evidence="6">UDP-N-acetylglucosamine--LPS N-acetylglucosamine transferase</fullName>
    </submittedName>
</protein>
<dbReference type="EMBL" id="JBHLUE010000020">
    <property type="protein sequence ID" value="MFC0567270.1"/>
    <property type="molecule type" value="Genomic_DNA"/>
</dbReference>
<evidence type="ECO:0000313" key="7">
    <source>
        <dbReference type="Proteomes" id="UP001589894"/>
    </source>
</evidence>
<comment type="caution">
    <text evidence="6">The sequence shown here is derived from an EMBL/GenBank/DDBJ whole genome shotgun (WGS) entry which is preliminary data.</text>
</comment>
<evidence type="ECO:0000256" key="4">
    <source>
        <dbReference type="SAM" id="MobiDB-lite"/>
    </source>
</evidence>
<dbReference type="PANTHER" id="PTHR43025:SF3">
    <property type="entry name" value="MONOGALACTOSYLDIACYLGLYCEROL SYNTHASE 1, CHLOROPLASTIC"/>
    <property type="match status" value="1"/>
</dbReference>
<gene>
    <name evidence="6" type="ORF">ACFFHU_24410</name>
</gene>
<name>A0ABV6P2K6_9ACTN</name>
<dbReference type="Pfam" id="PF06925">
    <property type="entry name" value="MGDG_synth"/>
    <property type="match status" value="1"/>
</dbReference>
<dbReference type="PANTHER" id="PTHR43025">
    <property type="entry name" value="MONOGALACTOSYLDIACYLGLYCEROL SYNTHASE"/>
    <property type="match status" value="1"/>
</dbReference>
<accession>A0ABV6P2K6</accession>
<organism evidence="6 7">
    <name type="scientific">Plantactinospora siamensis</name>
    <dbReference type="NCBI Taxonomy" id="555372"/>
    <lineage>
        <taxon>Bacteria</taxon>
        <taxon>Bacillati</taxon>
        <taxon>Actinomycetota</taxon>
        <taxon>Actinomycetes</taxon>
        <taxon>Micromonosporales</taxon>
        <taxon>Micromonosporaceae</taxon>
        <taxon>Plantactinospora</taxon>
    </lineage>
</organism>
<dbReference type="SUPFAM" id="SSF53756">
    <property type="entry name" value="UDP-Glycosyltransferase/glycogen phosphorylase"/>
    <property type="match status" value="1"/>
</dbReference>
<evidence type="ECO:0000313" key="6">
    <source>
        <dbReference type="EMBL" id="MFC0567270.1"/>
    </source>
</evidence>
<dbReference type="Proteomes" id="UP001589894">
    <property type="component" value="Unassembled WGS sequence"/>
</dbReference>
<keyword evidence="3 6" id="KW-0808">Transferase</keyword>
<dbReference type="InterPro" id="IPR009695">
    <property type="entry name" value="Diacylglyc_glucosyltr_N"/>
</dbReference>